<feature type="transmembrane region" description="Helical" evidence="1">
    <location>
        <begin position="89"/>
        <end position="107"/>
    </location>
</feature>
<feature type="transmembrane region" description="Helical" evidence="1">
    <location>
        <begin position="57"/>
        <end position="80"/>
    </location>
</feature>
<dbReference type="InterPro" id="IPR050697">
    <property type="entry name" value="Adenylyl/Guanylyl_Cyclase_3/4"/>
</dbReference>
<protein>
    <recommendedName>
        <fullName evidence="2">Guanylate cyclase domain-containing protein</fullName>
    </recommendedName>
</protein>
<comment type="caution">
    <text evidence="3">The sequence shown here is derived from an EMBL/GenBank/DDBJ whole genome shotgun (WGS) entry which is preliminary data.</text>
</comment>
<dbReference type="CDD" id="cd07302">
    <property type="entry name" value="CHD"/>
    <property type="match status" value="1"/>
</dbReference>
<feature type="transmembrane region" description="Helical" evidence="1">
    <location>
        <begin position="151"/>
        <end position="169"/>
    </location>
</feature>
<evidence type="ECO:0000313" key="4">
    <source>
        <dbReference type="Proteomes" id="UP000076661"/>
    </source>
</evidence>
<keyword evidence="1" id="KW-0472">Membrane</keyword>
<gene>
    <name evidence="3" type="ORF">N478_02905</name>
</gene>
<organism evidence="3 4">
    <name type="scientific">Pseudoalteromonas luteoviolacea S4060-1</name>
    <dbReference type="NCBI Taxonomy" id="1365257"/>
    <lineage>
        <taxon>Bacteria</taxon>
        <taxon>Pseudomonadati</taxon>
        <taxon>Pseudomonadota</taxon>
        <taxon>Gammaproteobacteria</taxon>
        <taxon>Alteromonadales</taxon>
        <taxon>Pseudoalteromonadaceae</taxon>
        <taxon>Pseudoalteromonas</taxon>
    </lineage>
</organism>
<proteinExistence type="predicted"/>
<dbReference type="InterPro" id="IPR029787">
    <property type="entry name" value="Nucleotide_cyclase"/>
</dbReference>
<dbReference type="PROSITE" id="PS50125">
    <property type="entry name" value="GUANYLATE_CYCLASE_2"/>
    <property type="match status" value="1"/>
</dbReference>
<feature type="domain" description="Guanylate cyclase" evidence="2">
    <location>
        <begin position="239"/>
        <end position="371"/>
    </location>
</feature>
<name>A0A161YS55_9GAMM</name>
<dbReference type="Proteomes" id="UP000076661">
    <property type="component" value="Unassembled WGS sequence"/>
</dbReference>
<dbReference type="PANTHER" id="PTHR43081:SF1">
    <property type="entry name" value="ADENYLATE CYCLASE, TERMINAL-DIFFERENTIATION SPECIFIC"/>
    <property type="match status" value="1"/>
</dbReference>
<evidence type="ECO:0000313" key="3">
    <source>
        <dbReference type="EMBL" id="KZN64970.1"/>
    </source>
</evidence>
<feature type="transmembrane region" description="Helical" evidence="1">
    <location>
        <begin position="181"/>
        <end position="202"/>
    </location>
</feature>
<accession>A0A161YS55</accession>
<feature type="transmembrane region" description="Helical" evidence="1">
    <location>
        <begin position="127"/>
        <end position="144"/>
    </location>
</feature>
<dbReference type="GO" id="GO:0009190">
    <property type="term" value="P:cyclic nucleotide biosynthetic process"/>
    <property type="evidence" value="ECO:0007669"/>
    <property type="project" value="InterPro"/>
</dbReference>
<dbReference type="Pfam" id="PF00211">
    <property type="entry name" value="Guanylate_cyc"/>
    <property type="match status" value="1"/>
</dbReference>
<dbReference type="PATRIC" id="fig|1365257.3.peg.3048"/>
<dbReference type="RefSeq" id="WP_063381626.1">
    <property type="nucleotide sequence ID" value="NZ_AUXX01000023.1"/>
</dbReference>
<dbReference type="PANTHER" id="PTHR43081">
    <property type="entry name" value="ADENYLATE CYCLASE, TERMINAL-DIFFERENTIATION SPECIFIC-RELATED"/>
    <property type="match status" value="1"/>
</dbReference>
<keyword evidence="1" id="KW-1133">Transmembrane helix</keyword>
<dbReference type="SUPFAM" id="SSF55073">
    <property type="entry name" value="Nucleotide cyclase"/>
    <property type="match status" value="1"/>
</dbReference>
<feature type="transmembrane region" description="Helical" evidence="1">
    <location>
        <begin position="33"/>
        <end position="51"/>
    </location>
</feature>
<dbReference type="Gene3D" id="3.30.70.1230">
    <property type="entry name" value="Nucleotide cyclase"/>
    <property type="match status" value="1"/>
</dbReference>
<keyword evidence="1" id="KW-0812">Transmembrane</keyword>
<reference evidence="3 4" key="1">
    <citation type="submission" date="2013-07" db="EMBL/GenBank/DDBJ databases">
        <title>Comparative Genomic and Metabolomic Analysis of Twelve Strains of Pseudoalteromonas luteoviolacea.</title>
        <authorList>
            <person name="Vynne N.G."/>
            <person name="Mansson M."/>
            <person name="Gram L."/>
        </authorList>
    </citation>
    <scope>NUCLEOTIDE SEQUENCE [LARGE SCALE GENOMIC DNA]</scope>
    <source>
        <strain evidence="3 4">S4060-1</strain>
    </source>
</reference>
<evidence type="ECO:0000256" key="1">
    <source>
        <dbReference type="SAM" id="Phobius"/>
    </source>
</evidence>
<sequence>MKWLKDIDETFDALLTDCYQQREMEMELHINRIRFYGLMSLFLIELFIGLLNSGIDWTLIAVDLGTMALTAVWCVVVAMWARSKEYKPWLKYISILFDYLIILIITLEMEFLSEIGHFLHDMHNTEFELMLMSALILFNVMSAFRQGKLIIYYSTLCCLATGTLILEHSDTARAIELHEQIIILFSGLLAWSISSYITNTYTRLRHRERLLRYLPKKLVSAVETGKVDIEPGGERRNVTVLMADIRSFTSLCEKHEPEVITALLNRYFSAMSIIIFKYDGMIDKFIGDAIMAIFGTPQDEGNSARNAIEASKEMLTTLEQLNTELVKEGLPALEIGIGVHSGEAIAGNVGSSSCMDYTVIGDTVNVAARIESKTKELKTPLLISKVSVEQSQLNSLEKVAEVNLKGRSEPIEVFFDPVI</sequence>
<evidence type="ECO:0000259" key="2">
    <source>
        <dbReference type="PROSITE" id="PS50125"/>
    </source>
</evidence>
<dbReference type="EMBL" id="AUXX01000023">
    <property type="protein sequence ID" value="KZN64970.1"/>
    <property type="molecule type" value="Genomic_DNA"/>
</dbReference>
<dbReference type="SMART" id="SM00044">
    <property type="entry name" value="CYCc"/>
    <property type="match status" value="1"/>
</dbReference>
<dbReference type="AlphaFoldDB" id="A0A161YS55"/>
<dbReference type="InterPro" id="IPR001054">
    <property type="entry name" value="A/G_cyclase"/>
</dbReference>
<dbReference type="GO" id="GO:0004016">
    <property type="term" value="F:adenylate cyclase activity"/>
    <property type="evidence" value="ECO:0007669"/>
    <property type="project" value="UniProtKB-ARBA"/>
</dbReference>
<dbReference type="GO" id="GO:0035556">
    <property type="term" value="P:intracellular signal transduction"/>
    <property type="evidence" value="ECO:0007669"/>
    <property type="project" value="InterPro"/>
</dbReference>